<feature type="region of interest" description="Disordered" evidence="7">
    <location>
        <begin position="62"/>
        <end position="87"/>
    </location>
</feature>
<name>A0ABW1M9S0_9ACTN</name>
<evidence type="ECO:0000313" key="8">
    <source>
        <dbReference type="EMBL" id="MFC6059873.1"/>
    </source>
</evidence>
<evidence type="ECO:0000256" key="3">
    <source>
        <dbReference type="ARBA" id="ARBA00022578"/>
    </source>
</evidence>
<keyword evidence="9" id="KW-1185">Reference proteome</keyword>
<dbReference type="RefSeq" id="WP_386404938.1">
    <property type="nucleotide sequence ID" value="NZ_JBHSPT010000100.1"/>
</dbReference>
<dbReference type="Pfam" id="PF00872">
    <property type="entry name" value="Transposase_mut"/>
    <property type="match status" value="1"/>
</dbReference>
<keyword evidence="6" id="KW-0814">Transposable element</keyword>
<keyword evidence="5 6" id="KW-0233">DNA recombination</keyword>
<comment type="function">
    <text evidence="1 6">Required for the transposition of the insertion element.</text>
</comment>
<dbReference type="PANTHER" id="PTHR33217:SF8">
    <property type="entry name" value="MUTATOR FAMILY TRANSPOSASE"/>
    <property type="match status" value="1"/>
</dbReference>
<evidence type="ECO:0000256" key="1">
    <source>
        <dbReference type="ARBA" id="ARBA00002190"/>
    </source>
</evidence>
<proteinExistence type="inferred from homology"/>
<feature type="compositionally biased region" description="Basic and acidic residues" evidence="7">
    <location>
        <begin position="67"/>
        <end position="83"/>
    </location>
</feature>
<reference evidence="9" key="1">
    <citation type="journal article" date="2019" name="Int. J. Syst. Evol. Microbiol.">
        <title>The Global Catalogue of Microorganisms (GCM) 10K type strain sequencing project: providing services to taxonomists for standard genome sequencing and annotation.</title>
        <authorList>
            <consortium name="The Broad Institute Genomics Platform"/>
            <consortium name="The Broad Institute Genome Sequencing Center for Infectious Disease"/>
            <person name="Wu L."/>
            <person name="Ma J."/>
        </authorList>
    </citation>
    <scope>NUCLEOTIDE SEQUENCE [LARGE SCALE GENOMIC DNA]</scope>
    <source>
        <strain evidence="9">JCM 12763</strain>
    </source>
</reference>
<dbReference type="InterPro" id="IPR001207">
    <property type="entry name" value="Transposase_mutator"/>
</dbReference>
<dbReference type="Proteomes" id="UP001596242">
    <property type="component" value="Unassembled WGS sequence"/>
</dbReference>
<evidence type="ECO:0000256" key="6">
    <source>
        <dbReference type="RuleBase" id="RU365089"/>
    </source>
</evidence>
<dbReference type="PROSITE" id="PS01007">
    <property type="entry name" value="TRANSPOSASE_MUTATOR"/>
    <property type="match status" value="1"/>
</dbReference>
<accession>A0ABW1M9S0</accession>
<protein>
    <recommendedName>
        <fullName evidence="6">Mutator family transposase</fullName>
    </recommendedName>
</protein>
<keyword evidence="4 6" id="KW-0238">DNA-binding</keyword>
<keyword evidence="3 6" id="KW-0815">Transposition</keyword>
<sequence length="428" mass="47055">MTDVMSDIEAGEAAVDALDAVDDGLVAELVARAQAGGVKLTGEGGLLAELTRKVLESALEGELTGHLGHEPGERAEGGRENYRNGHRSKTVTTEVGPVEITVPRDRAGTFEPQLVKKRQRRLGGVDEMVLSLSAKGLTHGEISAHLAEVYGTEVSKSTISTITDSVMAGMAEWQNRPLDSVYPVVFIDCVNVKVRDGQVANRPVYMALAVTAEGHRDILGLWVGDGGEGAKYWLQVLTEIKNRGARDVLMLVCDGLTGLPDAVNTVWPATIVQTCVVHLLRNSFRYAARQDWEKIARALKPVYTAPTEDAALERFLEFSEAWGKKYPAIVRLWESAWAEFVPFLRFDVEIRKIVCTTNAIESVNARIRKAVRARGHFPTEQAALKCVYLAVMSLDPKGTGRKRWTMRWKAALNAFDITFDGRLTAGRR</sequence>
<gene>
    <name evidence="8" type="ORF">ACFP50_32065</name>
</gene>
<dbReference type="NCBIfam" id="NF033543">
    <property type="entry name" value="transpos_IS256"/>
    <property type="match status" value="1"/>
</dbReference>
<dbReference type="EMBL" id="JBHSPT010000100">
    <property type="protein sequence ID" value="MFC6059873.1"/>
    <property type="molecule type" value="Genomic_DNA"/>
</dbReference>
<evidence type="ECO:0000256" key="5">
    <source>
        <dbReference type="ARBA" id="ARBA00023172"/>
    </source>
</evidence>
<comment type="similarity">
    <text evidence="2 6">Belongs to the transposase mutator family.</text>
</comment>
<comment type="caution">
    <text evidence="8">The sequence shown here is derived from an EMBL/GenBank/DDBJ whole genome shotgun (WGS) entry which is preliminary data.</text>
</comment>
<dbReference type="PANTHER" id="PTHR33217">
    <property type="entry name" value="TRANSPOSASE FOR INSERTION SEQUENCE ELEMENT IS1081"/>
    <property type="match status" value="1"/>
</dbReference>
<evidence type="ECO:0000313" key="9">
    <source>
        <dbReference type="Proteomes" id="UP001596242"/>
    </source>
</evidence>
<evidence type="ECO:0000256" key="4">
    <source>
        <dbReference type="ARBA" id="ARBA00023125"/>
    </source>
</evidence>
<evidence type="ECO:0000256" key="7">
    <source>
        <dbReference type="SAM" id="MobiDB-lite"/>
    </source>
</evidence>
<organism evidence="8 9">
    <name type="scientific">Streptomyces pratens</name>
    <dbReference type="NCBI Taxonomy" id="887456"/>
    <lineage>
        <taxon>Bacteria</taxon>
        <taxon>Bacillati</taxon>
        <taxon>Actinomycetota</taxon>
        <taxon>Actinomycetes</taxon>
        <taxon>Kitasatosporales</taxon>
        <taxon>Streptomycetaceae</taxon>
        <taxon>Streptomyces</taxon>
    </lineage>
</organism>
<evidence type="ECO:0000256" key="2">
    <source>
        <dbReference type="ARBA" id="ARBA00010961"/>
    </source>
</evidence>